<organism evidence="1 2">
    <name type="scientific">Colletotrichum scovillei</name>
    <dbReference type="NCBI Taxonomy" id="1209932"/>
    <lineage>
        <taxon>Eukaryota</taxon>
        <taxon>Fungi</taxon>
        <taxon>Dikarya</taxon>
        <taxon>Ascomycota</taxon>
        <taxon>Pezizomycotina</taxon>
        <taxon>Sordariomycetes</taxon>
        <taxon>Hypocreomycetidae</taxon>
        <taxon>Glomerellales</taxon>
        <taxon>Glomerellaceae</taxon>
        <taxon>Colletotrichum</taxon>
        <taxon>Colletotrichum acutatum species complex</taxon>
    </lineage>
</organism>
<proteinExistence type="predicted"/>
<dbReference type="Proteomes" id="UP000699042">
    <property type="component" value="Unassembled WGS sequence"/>
</dbReference>
<keyword evidence="2" id="KW-1185">Reference proteome</keyword>
<comment type="caution">
    <text evidence="1">The sequence shown here is derived from an EMBL/GenBank/DDBJ whole genome shotgun (WGS) entry which is preliminary data.</text>
</comment>
<sequence>MITGRDAWIGQWEIRNGDKRRRQRRQRLLWFDAKDDAMCLVVTRLQGQELVGSTRVRVGQERLSLPLSSSLSSLLFTCCCCCCYVVVALRVAVEDSYTVYLLQRRNKMRGGKTRMGKRDTRVTRHPKQVQVAQGPTPTVRIGTRKQRAQATAKKCAEHPQPAWLRLNQPHSFPNWHGARGGDQEMRPEKDRVHRAGARDFDMEEGGVTLLKRKQWCGVVWNL</sequence>
<evidence type="ECO:0000313" key="1">
    <source>
        <dbReference type="EMBL" id="KAG7044534.1"/>
    </source>
</evidence>
<gene>
    <name evidence="1" type="ORF">JMJ77_003996</name>
</gene>
<name>A0A9P7QXN6_9PEZI</name>
<accession>A0A9P7QXN6</accession>
<evidence type="ECO:0000313" key="2">
    <source>
        <dbReference type="Proteomes" id="UP000699042"/>
    </source>
</evidence>
<dbReference type="AlphaFoldDB" id="A0A9P7QXN6"/>
<dbReference type="EMBL" id="JAESDN010000010">
    <property type="protein sequence ID" value="KAG7044534.1"/>
    <property type="molecule type" value="Genomic_DNA"/>
</dbReference>
<protein>
    <submittedName>
        <fullName evidence="1">Uncharacterized protein</fullName>
    </submittedName>
</protein>
<reference evidence="1" key="1">
    <citation type="submission" date="2021-05" db="EMBL/GenBank/DDBJ databases">
        <title>Comparative genomics of three Colletotrichum scovillei strains and genetic complementation revealed genes involved fungal growth and virulence on chili pepper.</title>
        <authorList>
            <person name="Hsieh D.-K."/>
            <person name="Chuang S.-C."/>
            <person name="Chen C.-Y."/>
            <person name="Chao Y.-T."/>
            <person name="Lu M.-Y.J."/>
            <person name="Lee M.-H."/>
            <person name="Shih M.-C."/>
        </authorList>
    </citation>
    <scope>NUCLEOTIDE SEQUENCE</scope>
    <source>
        <strain evidence="1">Coll-153</strain>
    </source>
</reference>